<evidence type="ECO:0000256" key="5">
    <source>
        <dbReference type="ARBA" id="ARBA00022448"/>
    </source>
</evidence>
<evidence type="ECO:0000313" key="10">
    <source>
        <dbReference type="EMBL" id="PXW63354.1"/>
    </source>
</evidence>
<evidence type="ECO:0000313" key="11">
    <source>
        <dbReference type="Proteomes" id="UP000248021"/>
    </source>
</evidence>
<dbReference type="PROSITE" id="PS51318">
    <property type="entry name" value="TAT"/>
    <property type="match status" value="1"/>
</dbReference>
<evidence type="ECO:0000256" key="4">
    <source>
        <dbReference type="ARBA" id="ARBA00017470"/>
    </source>
</evidence>
<comment type="subcellular location">
    <subcellularLocation>
        <location evidence="1">Periplasm</location>
    </subcellularLocation>
</comment>
<dbReference type="InterPro" id="IPR006059">
    <property type="entry name" value="SBP"/>
</dbReference>
<evidence type="ECO:0000256" key="6">
    <source>
        <dbReference type="ARBA" id="ARBA00022729"/>
    </source>
</evidence>
<sequence length="451" mass="49769">MYHDPRRPLSRRRLIQIAAAGGALALAHRANAQDRNAPASLKRGGTTLQMRAWERYPAADIPGLNRYLDATPGLSIEWVSTPYSRYRDRMIAEFISQAPLDIVQLPESEIAAWADSGWLKPLDGTPGLDALLAAATPAAREGVKGVDGKVYGLPYLSDAFGLAYDEDTLHKAGFDKPARNLDELKTQMLAIKKAGIDEFPLSLAMKRQPGNFWSLWATVYASGGDMFDAENQPVFDKADNPLKAILEWYAAALNEWKIVGQEDMQRDWGASRTGIRTGIVKFGYMAQYALAEFNVWPDSKVAGRIKMALVPGLGPECIATVSYAHSVGLAATTRNPDHAWNILKYYAGTDKDGQFTLPRERLLGEGGRSPYPALYQDAAVKELVAKMTGGDDGDFQKLSRLSRLRQATKTAWYAEWELFMMAQFQEAMMGRTGIAEAIKKSADEARRLAKA</sequence>
<dbReference type="PANTHER" id="PTHR43649">
    <property type="entry name" value="ARABINOSE-BINDING PROTEIN-RELATED"/>
    <property type="match status" value="1"/>
</dbReference>
<evidence type="ECO:0000256" key="1">
    <source>
        <dbReference type="ARBA" id="ARBA00004418"/>
    </source>
</evidence>
<comment type="caution">
    <text evidence="10">The sequence shown here is derived from an EMBL/GenBank/DDBJ whole genome shotgun (WGS) entry which is preliminary data.</text>
</comment>
<keyword evidence="5" id="KW-0813">Transport</keyword>
<evidence type="ECO:0000256" key="9">
    <source>
        <dbReference type="SAM" id="SignalP"/>
    </source>
</evidence>
<dbReference type="Gene3D" id="3.40.190.10">
    <property type="entry name" value="Periplasmic binding protein-like II"/>
    <property type="match status" value="1"/>
</dbReference>
<keyword evidence="6 9" id="KW-0732">Signal</keyword>
<dbReference type="PANTHER" id="PTHR43649:SF31">
    <property type="entry name" value="SN-GLYCEROL-3-PHOSPHATE-BINDING PERIPLASMIC PROTEIN UGPB"/>
    <property type="match status" value="1"/>
</dbReference>
<comment type="similarity">
    <text evidence="2">Belongs to the bacterial solute-binding protein 1 family.</text>
</comment>
<gene>
    <name evidence="10" type="ORF">C7450_102269</name>
</gene>
<dbReference type="Proteomes" id="UP000248021">
    <property type="component" value="Unassembled WGS sequence"/>
</dbReference>
<comment type="subunit">
    <text evidence="3">The complex is composed of two ATP-binding proteins (UgpC), two transmembrane proteins (UgpA and UgpE) and a solute-binding protein (UgpB).</text>
</comment>
<dbReference type="InterPro" id="IPR006311">
    <property type="entry name" value="TAT_signal"/>
</dbReference>
<dbReference type="GO" id="GO:0042597">
    <property type="term" value="C:periplasmic space"/>
    <property type="evidence" value="ECO:0007669"/>
    <property type="project" value="UniProtKB-SubCell"/>
</dbReference>
<evidence type="ECO:0000256" key="2">
    <source>
        <dbReference type="ARBA" id="ARBA00008520"/>
    </source>
</evidence>
<comment type="function">
    <text evidence="8">Part of the ABC transporter complex UgpBAEC involved in sn-glycerol-3-phosphate (G3P) import. Binds G3P.</text>
</comment>
<reference evidence="10 11" key="1">
    <citation type="submission" date="2018-05" db="EMBL/GenBank/DDBJ databases">
        <title>Genomic Encyclopedia of Type Strains, Phase IV (KMG-IV): sequencing the most valuable type-strain genomes for metagenomic binning, comparative biology and taxonomic classification.</title>
        <authorList>
            <person name="Goeker M."/>
        </authorList>
    </citation>
    <scope>NUCLEOTIDE SEQUENCE [LARGE SCALE GENOMIC DNA]</scope>
    <source>
        <strain evidence="10 11">DSM 6462</strain>
    </source>
</reference>
<keyword evidence="10" id="KW-0762">Sugar transport</keyword>
<keyword evidence="7" id="KW-0574">Periplasm</keyword>
<accession>A0A2V3UEE8</accession>
<feature type="signal peptide" evidence="9">
    <location>
        <begin position="1"/>
        <end position="32"/>
    </location>
</feature>
<feature type="chain" id="PRO_5015995693" description="sn-glycerol-3-phosphate-binding periplasmic protein UgpB" evidence="9">
    <location>
        <begin position="33"/>
        <end position="451"/>
    </location>
</feature>
<dbReference type="AlphaFoldDB" id="A0A2V3UEE8"/>
<keyword evidence="11" id="KW-1185">Reference proteome</keyword>
<proteinExistence type="inferred from homology"/>
<organism evidence="10 11">
    <name type="scientific">Chelatococcus asaccharovorans</name>
    <dbReference type="NCBI Taxonomy" id="28210"/>
    <lineage>
        <taxon>Bacteria</taxon>
        <taxon>Pseudomonadati</taxon>
        <taxon>Pseudomonadota</taxon>
        <taxon>Alphaproteobacteria</taxon>
        <taxon>Hyphomicrobiales</taxon>
        <taxon>Chelatococcaceae</taxon>
        <taxon>Chelatococcus</taxon>
    </lineage>
</organism>
<dbReference type="SUPFAM" id="SSF53850">
    <property type="entry name" value="Periplasmic binding protein-like II"/>
    <property type="match status" value="1"/>
</dbReference>
<evidence type="ECO:0000256" key="3">
    <source>
        <dbReference type="ARBA" id="ARBA00011557"/>
    </source>
</evidence>
<dbReference type="EMBL" id="QJJK01000002">
    <property type="protein sequence ID" value="PXW63354.1"/>
    <property type="molecule type" value="Genomic_DNA"/>
</dbReference>
<dbReference type="RefSeq" id="WP_170147090.1">
    <property type="nucleotide sequence ID" value="NZ_JAHBRY010000002.1"/>
</dbReference>
<dbReference type="Pfam" id="PF01547">
    <property type="entry name" value="SBP_bac_1"/>
    <property type="match status" value="1"/>
</dbReference>
<evidence type="ECO:0000256" key="7">
    <source>
        <dbReference type="ARBA" id="ARBA00022764"/>
    </source>
</evidence>
<evidence type="ECO:0000256" key="8">
    <source>
        <dbReference type="ARBA" id="ARBA00034473"/>
    </source>
</evidence>
<protein>
    <recommendedName>
        <fullName evidence="4">sn-glycerol-3-phosphate-binding periplasmic protein UgpB</fullName>
    </recommendedName>
</protein>
<name>A0A2V3UEE8_9HYPH</name>
<dbReference type="InterPro" id="IPR050490">
    <property type="entry name" value="Bact_solute-bd_prot1"/>
</dbReference>